<evidence type="ECO:0000256" key="1">
    <source>
        <dbReference type="ARBA" id="ARBA00023157"/>
    </source>
</evidence>
<keyword evidence="7" id="KW-1185">Reference proteome</keyword>
<evidence type="ECO:0000259" key="5">
    <source>
        <dbReference type="PROSITE" id="PS50059"/>
    </source>
</evidence>
<evidence type="ECO:0000256" key="2">
    <source>
        <dbReference type="PROSITE-ProRule" id="PRU00277"/>
    </source>
</evidence>
<dbReference type="Pfam" id="PF00254">
    <property type="entry name" value="FKBP_C"/>
    <property type="match status" value="1"/>
</dbReference>
<feature type="signal peptide" evidence="3">
    <location>
        <begin position="1"/>
        <end position="21"/>
    </location>
</feature>
<keyword evidence="2" id="KW-0413">Isomerase</keyword>
<dbReference type="InterPro" id="IPR008139">
    <property type="entry name" value="SaposinB_dom"/>
</dbReference>
<accession>A0A5B8MRD1</accession>
<dbReference type="GO" id="GO:0003755">
    <property type="term" value="F:peptidyl-prolyl cis-trans isomerase activity"/>
    <property type="evidence" value="ECO:0007669"/>
    <property type="project" value="UniProtKB-KW"/>
</dbReference>
<keyword evidence="2" id="KW-0697">Rotamase</keyword>
<feature type="chain" id="PRO_5022986503" description="peptidylprolyl isomerase" evidence="3">
    <location>
        <begin position="22"/>
        <end position="390"/>
    </location>
</feature>
<gene>
    <name evidence="6" type="ORF">A3770_07p47130</name>
</gene>
<proteinExistence type="predicted"/>
<dbReference type="OrthoDB" id="1902587at2759"/>
<comment type="catalytic activity">
    <reaction evidence="2">
        <text>[protein]-peptidylproline (omega=180) = [protein]-peptidylproline (omega=0)</text>
        <dbReference type="Rhea" id="RHEA:16237"/>
        <dbReference type="Rhea" id="RHEA-COMP:10747"/>
        <dbReference type="Rhea" id="RHEA-COMP:10748"/>
        <dbReference type="ChEBI" id="CHEBI:83833"/>
        <dbReference type="ChEBI" id="CHEBI:83834"/>
        <dbReference type="EC" id="5.2.1.8"/>
    </reaction>
</comment>
<feature type="domain" description="Saposin B-type" evidence="4">
    <location>
        <begin position="279"/>
        <end position="383"/>
    </location>
</feature>
<dbReference type="AlphaFoldDB" id="A0A5B8MRD1"/>
<dbReference type="Proteomes" id="UP000316726">
    <property type="component" value="Chromosome 7"/>
</dbReference>
<keyword evidence="1" id="KW-1015">Disulfide bond</keyword>
<keyword evidence="3" id="KW-0732">Signal</keyword>
<dbReference type="PROSITE" id="PS50059">
    <property type="entry name" value="FKBP_PPIASE"/>
    <property type="match status" value="1"/>
</dbReference>
<dbReference type="EMBL" id="CP031040">
    <property type="protein sequence ID" value="QDZ22195.1"/>
    <property type="molecule type" value="Genomic_DNA"/>
</dbReference>
<reference evidence="6 7" key="1">
    <citation type="submission" date="2018-07" db="EMBL/GenBank/DDBJ databases">
        <title>The complete nuclear genome of the prasinophyte Chloropicon primus (CCMP1205).</title>
        <authorList>
            <person name="Pombert J.-F."/>
            <person name="Otis C."/>
            <person name="Turmel M."/>
            <person name="Lemieux C."/>
        </authorList>
    </citation>
    <scope>NUCLEOTIDE SEQUENCE [LARGE SCALE GENOMIC DNA]</scope>
    <source>
        <strain evidence="6 7">CCMP1205</strain>
    </source>
</reference>
<dbReference type="STRING" id="1764295.A0A5B8MRD1"/>
<dbReference type="InterPro" id="IPR001179">
    <property type="entry name" value="PPIase_FKBP_dom"/>
</dbReference>
<feature type="domain" description="PPIase FKBP-type" evidence="5">
    <location>
        <begin position="47"/>
        <end position="138"/>
    </location>
</feature>
<evidence type="ECO:0000313" key="6">
    <source>
        <dbReference type="EMBL" id="QDZ22195.1"/>
    </source>
</evidence>
<dbReference type="InterPro" id="IPR046357">
    <property type="entry name" value="PPIase_dom_sf"/>
</dbReference>
<name>A0A5B8MRD1_9CHLO</name>
<protein>
    <recommendedName>
        <fullName evidence="2">peptidylprolyl isomerase</fullName>
        <ecNumber evidence="2">5.2.1.8</ecNumber>
    </recommendedName>
</protein>
<evidence type="ECO:0000313" key="7">
    <source>
        <dbReference type="Proteomes" id="UP000316726"/>
    </source>
</evidence>
<evidence type="ECO:0000256" key="3">
    <source>
        <dbReference type="SAM" id="SignalP"/>
    </source>
</evidence>
<dbReference type="EC" id="5.2.1.8" evidence="2"/>
<sequence length="390" mass="43082">MGLVLLALVLLFVASSSRVWCKKGPKKKVKIFRLDKPSVCTNVVESDSVVGFYFSGHFENGTVAIADTSVVGRPDELDMSKERDGLLKALQKGMKGACNGERRRVVVPPYLYRTGEAVAEDQFPSETIELRVHVVLIDGEAYAEEASSAHVASDHGPASECGACRLFVSKFVESWYNTLAKNLAEVKNNDGKEPPSLTYNEDLEDMIQNLCTSDVFLKDTKVDTKAILPFCEKTMTVHKRTIAEQAMRHLNDMTKSWLPFSNQVCGLMTQSCPLRGEEKVSTCDTCKALIEEIEFDLATQGPSLKVLPIEKRAWGILTDMCGKTKYSHSNPHKASEVCEDLLEDHGKALVSLIAVKEAGEGFTLDNGMTELFCKSAGMCNDQKSYDKDEL</sequence>
<dbReference type="SUPFAM" id="SSF54534">
    <property type="entry name" value="FKBP-like"/>
    <property type="match status" value="1"/>
</dbReference>
<evidence type="ECO:0000259" key="4">
    <source>
        <dbReference type="PROSITE" id="PS50015"/>
    </source>
</evidence>
<dbReference type="PROSITE" id="PS50015">
    <property type="entry name" value="SAP_B"/>
    <property type="match status" value="1"/>
</dbReference>
<organism evidence="6 7">
    <name type="scientific">Chloropicon primus</name>
    <dbReference type="NCBI Taxonomy" id="1764295"/>
    <lineage>
        <taxon>Eukaryota</taxon>
        <taxon>Viridiplantae</taxon>
        <taxon>Chlorophyta</taxon>
        <taxon>Chloropicophyceae</taxon>
        <taxon>Chloropicales</taxon>
        <taxon>Chloropicaceae</taxon>
        <taxon>Chloropicon</taxon>
    </lineage>
</organism>
<dbReference type="Gene3D" id="3.10.50.40">
    <property type="match status" value="1"/>
</dbReference>